<protein>
    <submittedName>
        <fullName evidence="2">Type II toxin-antitoxin system RelE/ParE family toxin</fullName>
    </submittedName>
</protein>
<dbReference type="InterPro" id="IPR007712">
    <property type="entry name" value="RelE/ParE_toxin"/>
</dbReference>
<evidence type="ECO:0000256" key="1">
    <source>
        <dbReference type="ARBA" id="ARBA00022649"/>
    </source>
</evidence>
<dbReference type="OrthoDB" id="9814952at2"/>
<dbReference type="InterPro" id="IPR035093">
    <property type="entry name" value="RelE/ParE_toxin_dom_sf"/>
</dbReference>
<keyword evidence="3" id="KW-1185">Reference proteome</keyword>
<dbReference type="RefSeq" id="WP_139672367.1">
    <property type="nucleotide sequence ID" value="NZ_VDMN01000001.1"/>
</dbReference>
<gene>
    <name evidence="2" type="ORF">FHP24_02455</name>
</gene>
<dbReference type="Pfam" id="PF05016">
    <property type="entry name" value="ParE_toxin"/>
    <property type="match status" value="1"/>
</dbReference>
<keyword evidence="1" id="KW-1277">Toxin-antitoxin system</keyword>
<organism evidence="2 3">
    <name type="scientific">Aliirhizobium smilacinae</name>
    <dbReference type="NCBI Taxonomy" id="1395944"/>
    <lineage>
        <taxon>Bacteria</taxon>
        <taxon>Pseudomonadati</taxon>
        <taxon>Pseudomonadota</taxon>
        <taxon>Alphaproteobacteria</taxon>
        <taxon>Hyphomicrobiales</taxon>
        <taxon>Rhizobiaceae</taxon>
        <taxon>Aliirhizobium</taxon>
    </lineage>
</organism>
<sequence length="104" mass="11667">MMRAPVTYRPNARKAIDAIFLYVLEASHSLPTAERFTNRILDRCESIGDAPFGGAARPDLGVGIRAVPFEGRAVILYRVKDEAKEISNIFYRGRDYHAIMANKP</sequence>
<evidence type="ECO:0000313" key="2">
    <source>
        <dbReference type="EMBL" id="TNM65172.1"/>
    </source>
</evidence>
<evidence type="ECO:0000313" key="3">
    <source>
        <dbReference type="Proteomes" id="UP000311605"/>
    </source>
</evidence>
<dbReference type="Gene3D" id="3.30.2310.20">
    <property type="entry name" value="RelE-like"/>
    <property type="match status" value="1"/>
</dbReference>
<dbReference type="EMBL" id="VDMN01000001">
    <property type="protein sequence ID" value="TNM65172.1"/>
    <property type="molecule type" value="Genomic_DNA"/>
</dbReference>
<dbReference type="Proteomes" id="UP000311605">
    <property type="component" value="Unassembled WGS sequence"/>
</dbReference>
<reference evidence="2 3" key="1">
    <citation type="submission" date="2019-06" db="EMBL/GenBank/DDBJ databases">
        <title>The draft genome of Rhizobium smilacinae PTYR-5.</title>
        <authorList>
            <person name="Liu L."/>
            <person name="Li L."/>
            <person name="Zhang X."/>
        </authorList>
    </citation>
    <scope>NUCLEOTIDE SEQUENCE [LARGE SCALE GENOMIC DNA]</scope>
    <source>
        <strain evidence="2 3">PTYR-5</strain>
    </source>
</reference>
<accession>A0A5C4XP27</accession>
<name>A0A5C4XP27_9HYPH</name>
<comment type="caution">
    <text evidence="2">The sequence shown here is derived from an EMBL/GenBank/DDBJ whole genome shotgun (WGS) entry which is preliminary data.</text>
</comment>
<dbReference type="AlphaFoldDB" id="A0A5C4XP27"/>
<proteinExistence type="predicted"/>